<name>A0ABP1P5W2_XYLVO</name>
<dbReference type="InterPro" id="IPR001199">
    <property type="entry name" value="Cyt_B5-like_heme/steroid-bd"/>
</dbReference>
<gene>
    <name evidence="4" type="ORF">XYLVIOL_LOCUS8367</name>
</gene>
<evidence type="ECO:0000313" key="4">
    <source>
        <dbReference type="EMBL" id="CAL7947476.1"/>
    </source>
</evidence>
<keyword evidence="2" id="KW-0732">Signal</keyword>
<evidence type="ECO:0000256" key="1">
    <source>
        <dbReference type="ARBA" id="ARBA00038357"/>
    </source>
</evidence>
<dbReference type="Pfam" id="PF00173">
    <property type="entry name" value="Cyt-b5"/>
    <property type="match status" value="1"/>
</dbReference>
<dbReference type="PANTHER" id="PTHR10281:SF4">
    <property type="entry name" value="NEUFERRICIN"/>
    <property type="match status" value="1"/>
</dbReference>
<sequence length="278" mass="32269">MFSKYVWLLPLYASIYLLYSNDYLSDIQFNFVDEWINTIKNVYTNLSRKSSSDSNTDANEKVFTSNELKRYTNLKDGLYISILGQVFDVTKGAKHYGPGATYHAFTGRDASLAFITGEFDNKGLTDDISSLSVQQVKALNEWVQFYNKNYIYKGKLNGRYYNEHGFPTEEFYNVQRILISAKEEQIEEEHKKRMFPPCNVEWKPDSGTVVWCTKRSGGIERDWVGVPRMLFESPNSKEYRCACVKLDSKEYEETKGMLREYSQCPKTSVRCAVKIENL</sequence>
<comment type="caution">
    <text evidence="4">The sequence shown here is derived from an EMBL/GenBank/DDBJ whole genome shotgun (WGS) entry which is preliminary data.</text>
</comment>
<dbReference type="SMART" id="SM01117">
    <property type="entry name" value="Cyt-b5"/>
    <property type="match status" value="1"/>
</dbReference>
<reference evidence="4 5" key="1">
    <citation type="submission" date="2024-08" db="EMBL/GenBank/DDBJ databases">
        <authorList>
            <person name="Will J Nash"/>
            <person name="Angela Man"/>
            <person name="Seanna McTaggart"/>
            <person name="Kendall Baker"/>
            <person name="Tom Barker"/>
            <person name="Leah Catchpole"/>
            <person name="Alex Durrant"/>
            <person name="Karim Gharbi"/>
            <person name="Naomi Irish"/>
            <person name="Gemy Kaithakottil"/>
            <person name="Debby Ku"/>
            <person name="Aaliyah Providence"/>
            <person name="Felix Shaw"/>
            <person name="David Swarbreck"/>
            <person name="Chris Watkins"/>
            <person name="Ann M. McCartney"/>
            <person name="Giulio Formenti"/>
            <person name="Alice Mouton"/>
            <person name="Noel Vella"/>
            <person name="Bjorn M von Reumont"/>
            <person name="Adriana Vella"/>
            <person name="Wilfried Haerty"/>
        </authorList>
    </citation>
    <scope>NUCLEOTIDE SEQUENCE [LARGE SCALE GENOMIC DNA]</scope>
</reference>
<proteinExistence type="inferred from homology"/>
<dbReference type="Proteomes" id="UP001642520">
    <property type="component" value="Unassembled WGS sequence"/>
</dbReference>
<organism evidence="4 5">
    <name type="scientific">Xylocopa violacea</name>
    <name type="common">Violet carpenter bee</name>
    <name type="synonym">Apis violacea</name>
    <dbReference type="NCBI Taxonomy" id="135666"/>
    <lineage>
        <taxon>Eukaryota</taxon>
        <taxon>Metazoa</taxon>
        <taxon>Ecdysozoa</taxon>
        <taxon>Arthropoda</taxon>
        <taxon>Hexapoda</taxon>
        <taxon>Insecta</taxon>
        <taxon>Pterygota</taxon>
        <taxon>Neoptera</taxon>
        <taxon>Endopterygota</taxon>
        <taxon>Hymenoptera</taxon>
        <taxon>Apocrita</taxon>
        <taxon>Aculeata</taxon>
        <taxon>Apoidea</taxon>
        <taxon>Anthophila</taxon>
        <taxon>Apidae</taxon>
        <taxon>Xylocopa</taxon>
        <taxon>Xylocopa</taxon>
    </lineage>
</organism>
<evidence type="ECO:0000313" key="5">
    <source>
        <dbReference type="Proteomes" id="UP001642520"/>
    </source>
</evidence>
<dbReference type="PANTHER" id="PTHR10281">
    <property type="entry name" value="MEMBRANE-ASSOCIATED PROGESTERONE RECEPTOR COMPONENT-RELATED"/>
    <property type="match status" value="1"/>
</dbReference>
<dbReference type="SUPFAM" id="SSF55856">
    <property type="entry name" value="Cytochrome b5-like heme/steroid binding domain"/>
    <property type="match status" value="1"/>
</dbReference>
<feature type="signal peptide" evidence="2">
    <location>
        <begin position="1"/>
        <end position="20"/>
    </location>
</feature>
<feature type="chain" id="PRO_5045784458" description="Cytochrome b5 heme-binding domain-containing protein" evidence="2">
    <location>
        <begin position="21"/>
        <end position="278"/>
    </location>
</feature>
<accession>A0ABP1P5W2</accession>
<keyword evidence="5" id="KW-1185">Reference proteome</keyword>
<dbReference type="Gene3D" id="3.10.120.10">
    <property type="entry name" value="Cytochrome b5-like heme/steroid binding domain"/>
    <property type="match status" value="1"/>
</dbReference>
<dbReference type="InterPro" id="IPR036400">
    <property type="entry name" value="Cyt_B5-like_heme/steroid_sf"/>
</dbReference>
<dbReference type="InterPro" id="IPR050577">
    <property type="entry name" value="MAPR/NEUFC/NENF-like"/>
</dbReference>
<protein>
    <recommendedName>
        <fullName evidence="3">Cytochrome b5 heme-binding domain-containing protein</fullName>
    </recommendedName>
</protein>
<dbReference type="EMBL" id="CAXAJV020001296">
    <property type="protein sequence ID" value="CAL7947476.1"/>
    <property type="molecule type" value="Genomic_DNA"/>
</dbReference>
<evidence type="ECO:0000256" key="2">
    <source>
        <dbReference type="SAM" id="SignalP"/>
    </source>
</evidence>
<comment type="similarity">
    <text evidence="1">Belongs to the cytochrome b5 family. MAPR subfamily.</text>
</comment>
<evidence type="ECO:0000259" key="3">
    <source>
        <dbReference type="SMART" id="SM01117"/>
    </source>
</evidence>
<feature type="domain" description="Cytochrome b5 heme-binding" evidence="3">
    <location>
        <begin position="63"/>
        <end position="157"/>
    </location>
</feature>